<proteinExistence type="predicted"/>
<name>A0ABT9FRH7_9BACL</name>
<dbReference type="InterPro" id="IPR044662">
    <property type="entry name" value="HS1/DABB1-like"/>
</dbReference>
<dbReference type="RefSeq" id="WP_305754747.1">
    <property type="nucleotide sequence ID" value="NZ_JAPCKK010000016.1"/>
</dbReference>
<dbReference type="Pfam" id="PF07876">
    <property type="entry name" value="Dabb"/>
    <property type="match status" value="1"/>
</dbReference>
<dbReference type="InterPro" id="IPR013097">
    <property type="entry name" value="Dabb"/>
</dbReference>
<evidence type="ECO:0000313" key="4">
    <source>
        <dbReference type="Proteomes" id="UP001241848"/>
    </source>
</evidence>
<evidence type="ECO:0000256" key="1">
    <source>
        <dbReference type="ARBA" id="ARBA00011738"/>
    </source>
</evidence>
<keyword evidence="4" id="KW-1185">Reference proteome</keyword>
<evidence type="ECO:0000313" key="3">
    <source>
        <dbReference type="EMBL" id="MDP4097121.1"/>
    </source>
</evidence>
<accession>A0ABT9FRH7</accession>
<comment type="caution">
    <text evidence="3">The sequence shown here is derived from an EMBL/GenBank/DDBJ whole genome shotgun (WGS) entry which is preliminary data.</text>
</comment>
<gene>
    <name evidence="3" type="ORF">OIN60_10100</name>
</gene>
<dbReference type="InterPro" id="IPR011008">
    <property type="entry name" value="Dimeric_a/b-barrel"/>
</dbReference>
<organism evidence="3 4">
    <name type="scientific">Paenibacillus zeirhizosphaerae</name>
    <dbReference type="NCBI Taxonomy" id="2987519"/>
    <lineage>
        <taxon>Bacteria</taxon>
        <taxon>Bacillati</taxon>
        <taxon>Bacillota</taxon>
        <taxon>Bacilli</taxon>
        <taxon>Bacillales</taxon>
        <taxon>Paenibacillaceae</taxon>
        <taxon>Paenibacillus</taxon>
    </lineage>
</organism>
<comment type="subunit">
    <text evidence="1">Homodimer.</text>
</comment>
<protein>
    <submittedName>
        <fullName evidence="3">Dabb family protein</fullName>
    </submittedName>
</protein>
<dbReference type="PANTHER" id="PTHR33178:SF10">
    <property type="entry name" value="STRESS-RESPONSE A_B BARREL DOMAIN-CONTAINING PROTEIN"/>
    <property type="match status" value="1"/>
</dbReference>
<dbReference type="PROSITE" id="PS51502">
    <property type="entry name" value="S_R_A_B_BARREL"/>
    <property type="match status" value="1"/>
</dbReference>
<dbReference type="SMART" id="SM00886">
    <property type="entry name" value="Dabb"/>
    <property type="match status" value="1"/>
</dbReference>
<dbReference type="Gene3D" id="3.30.70.100">
    <property type="match status" value="1"/>
</dbReference>
<reference evidence="3 4" key="1">
    <citation type="submission" date="2022-10" db="EMBL/GenBank/DDBJ databases">
        <title>Paenibacillus description and whole genome data of maize root bacterial community.</title>
        <authorList>
            <person name="Marton D."/>
            <person name="Farkas M."/>
            <person name="Cserhati M."/>
        </authorList>
    </citation>
    <scope>NUCLEOTIDE SEQUENCE [LARGE SCALE GENOMIC DNA]</scope>
    <source>
        <strain evidence="3 4">P96</strain>
    </source>
</reference>
<evidence type="ECO:0000259" key="2">
    <source>
        <dbReference type="PROSITE" id="PS51502"/>
    </source>
</evidence>
<feature type="domain" description="Stress-response A/B barrel" evidence="2">
    <location>
        <begin position="2"/>
        <end position="97"/>
    </location>
</feature>
<dbReference type="EMBL" id="JAPCKK010000016">
    <property type="protein sequence ID" value="MDP4097121.1"/>
    <property type="molecule type" value="Genomic_DNA"/>
</dbReference>
<dbReference type="PANTHER" id="PTHR33178">
    <property type="match status" value="1"/>
</dbReference>
<dbReference type="Proteomes" id="UP001241848">
    <property type="component" value="Unassembled WGS sequence"/>
</dbReference>
<dbReference type="SUPFAM" id="SSF54909">
    <property type="entry name" value="Dimeric alpha+beta barrel"/>
    <property type="match status" value="1"/>
</dbReference>
<sequence length="102" mass="11453">MYEHIVLIKFKDSFTLDKQEEAVKQAHSFKDAIAGIVGLSAGINVTEETENRHGYSLAIRITFEDQQACRSYIEHPLHQQFLQGIGPFVDGVVVADYPFNAV</sequence>